<comment type="similarity">
    <text evidence="1">Belongs to the short-chain dehydrogenases/reductases (SDR) family.</text>
</comment>
<gene>
    <name evidence="3" type="ORF">PENSTE_c007G08555</name>
</gene>
<comment type="caution">
    <text evidence="3">The sequence shown here is derived from an EMBL/GenBank/DDBJ whole genome shotgun (WGS) entry which is preliminary data.</text>
</comment>
<dbReference type="InterPro" id="IPR002347">
    <property type="entry name" value="SDR_fam"/>
</dbReference>
<dbReference type="AlphaFoldDB" id="A0A1V6TDN9"/>
<evidence type="ECO:0000313" key="3">
    <source>
        <dbReference type="EMBL" id="OQE24321.1"/>
    </source>
</evidence>
<organism evidence="3 4">
    <name type="scientific">Penicillium steckii</name>
    <dbReference type="NCBI Taxonomy" id="303698"/>
    <lineage>
        <taxon>Eukaryota</taxon>
        <taxon>Fungi</taxon>
        <taxon>Dikarya</taxon>
        <taxon>Ascomycota</taxon>
        <taxon>Pezizomycotina</taxon>
        <taxon>Eurotiomycetes</taxon>
        <taxon>Eurotiomycetidae</taxon>
        <taxon>Eurotiales</taxon>
        <taxon>Aspergillaceae</taxon>
        <taxon>Penicillium</taxon>
    </lineage>
</organism>
<keyword evidence="4" id="KW-1185">Reference proteome</keyword>
<dbReference type="Pfam" id="PF13561">
    <property type="entry name" value="adh_short_C2"/>
    <property type="match status" value="1"/>
</dbReference>
<keyword evidence="2" id="KW-0521">NADP</keyword>
<sequence length="261" mass="28268">MLRLSGSAFITGAGSGIGRGVARAFARYGVNRLALLDQKPDALRETCQQIQRESPQTKTEIIPADVCNEASIQRAVSQATNLFDRIDYGVNCAGIGPSPKMTHEMTLEDWQRVIDVNLTGVWICQKHLLRQMLNQEHRSNREERGVIINIASMYGLVSAPGSMPIAPYTASKHGVMGLTKMDAKAYAKRGIRINAICPGYIVTPLISGAIQSGLMDEEFERTPVGRAGTVEEIADSIAFLASPLSSFMHGTGLTIDGAYSI</sequence>
<dbReference type="OrthoDB" id="5840532at2759"/>
<dbReference type="PANTHER" id="PTHR42760">
    <property type="entry name" value="SHORT-CHAIN DEHYDROGENASES/REDUCTASES FAMILY MEMBER"/>
    <property type="match status" value="1"/>
</dbReference>
<dbReference type="PRINTS" id="PR00081">
    <property type="entry name" value="GDHRDH"/>
</dbReference>
<evidence type="ECO:0000313" key="4">
    <source>
        <dbReference type="Proteomes" id="UP000191285"/>
    </source>
</evidence>
<dbReference type="EMBL" id="MLKD01000007">
    <property type="protein sequence ID" value="OQE24321.1"/>
    <property type="molecule type" value="Genomic_DNA"/>
</dbReference>
<reference evidence="4" key="1">
    <citation type="journal article" date="2017" name="Nat. Microbiol.">
        <title>Global analysis of biosynthetic gene clusters reveals vast potential of secondary metabolite production in Penicillium species.</title>
        <authorList>
            <person name="Nielsen J.C."/>
            <person name="Grijseels S."/>
            <person name="Prigent S."/>
            <person name="Ji B."/>
            <person name="Dainat J."/>
            <person name="Nielsen K.F."/>
            <person name="Frisvad J.C."/>
            <person name="Workman M."/>
            <person name="Nielsen J."/>
        </authorList>
    </citation>
    <scope>NUCLEOTIDE SEQUENCE [LARGE SCALE GENOMIC DNA]</scope>
    <source>
        <strain evidence="4">IBT 24891</strain>
    </source>
</reference>
<evidence type="ECO:0000256" key="1">
    <source>
        <dbReference type="ARBA" id="ARBA00006484"/>
    </source>
</evidence>
<dbReference type="InterPro" id="IPR036291">
    <property type="entry name" value="NAD(P)-bd_dom_sf"/>
</dbReference>
<evidence type="ECO:0000256" key="2">
    <source>
        <dbReference type="ARBA" id="ARBA00022857"/>
    </source>
</evidence>
<dbReference type="Proteomes" id="UP000191285">
    <property type="component" value="Unassembled WGS sequence"/>
</dbReference>
<dbReference type="STRING" id="303698.A0A1V6TDN9"/>
<dbReference type="SUPFAM" id="SSF51735">
    <property type="entry name" value="NAD(P)-binding Rossmann-fold domains"/>
    <property type="match status" value="1"/>
</dbReference>
<dbReference type="CDD" id="cd05233">
    <property type="entry name" value="SDR_c"/>
    <property type="match status" value="1"/>
</dbReference>
<protein>
    <submittedName>
        <fullName evidence="3">Uncharacterized protein</fullName>
    </submittedName>
</protein>
<dbReference type="FunFam" id="3.40.50.720:FF:000084">
    <property type="entry name" value="Short-chain dehydrogenase reductase"/>
    <property type="match status" value="1"/>
</dbReference>
<accession>A0A1V6TDN9</accession>
<dbReference type="GO" id="GO:0016616">
    <property type="term" value="F:oxidoreductase activity, acting on the CH-OH group of donors, NAD or NADP as acceptor"/>
    <property type="evidence" value="ECO:0007669"/>
    <property type="project" value="TreeGrafter"/>
</dbReference>
<name>A0A1V6TDN9_9EURO</name>
<dbReference type="PRINTS" id="PR00080">
    <property type="entry name" value="SDRFAMILY"/>
</dbReference>
<dbReference type="Gene3D" id="3.40.50.720">
    <property type="entry name" value="NAD(P)-binding Rossmann-like Domain"/>
    <property type="match status" value="1"/>
</dbReference>
<proteinExistence type="inferred from homology"/>